<protein>
    <submittedName>
        <fullName evidence="1">Uncharacterized protein</fullName>
    </submittedName>
</protein>
<keyword evidence="2" id="KW-1185">Reference proteome</keyword>
<proteinExistence type="predicted"/>
<comment type="caution">
    <text evidence="1">The sequence shown here is derived from an EMBL/GenBank/DDBJ whole genome shotgun (WGS) entry which is preliminary data.</text>
</comment>
<dbReference type="Proteomes" id="UP000326380">
    <property type="component" value="Unassembled WGS sequence"/>
</dbReference>
<dbReference type="RefSeq" id="WP_151079347.1">
    <property type="nucleotide sequence ID" value="NZ_CP047647.1"/>
</dbReference>
<sequence length="209" mass="21799">MLRYLLLSGLLAAGAGSAAAQNVATPPPPATTPATPLLPATAPAPVSQFRASTLALSMGWGAPYGWGLEYAYMVTPNVDVNAGMGIGVGGKIGVGARYYFHTDRAFTPYLGANLTRSGRVSNVTLTLDNEETQYSINPSGVLNLRGGFRWQPGHVGLSGTLGYGVVFTGDPVEYNPYYPAPSQRLRDVVDAISPGGIEISIGVHFGLGK</sequence>
<reference evidence="1 2" key="1">
    <citation type="submission" date="2019-09" db="EMBL/GenBank/DDBJ databases">
        <title>Genome sequence of Hymenobacter sp. M3.</title>
        <authorList>
            <person name="Srinivasan S."/>
        </authorList>
    </citation>
    <scope>NUCLEOTIDE SEQUENCE [LARGE SCALE GENOMIC DNA]</scope>
    <source>
        <strain evidence="1 2">M3</strain>
    </source>
</reference>
<evidence type="ECO:0000313" key="2">
    <source>
        <dbReference type="Proteomes" id="UP000326380"/>
    </source>
</evidence>
<dbReference type="AlphaFoldDB" id="A0A7L4ZW47"/>
<name>A0A7L4ZW47_9BACT</name>
<gene>
    <name evidence="1" type="ORF">F0P96_13105</name>
</gene>
<organism evidence="1 2">
    <name type="scientific">Hymenobacter busanensis</name>
    <dbReference type="NCBI Taxonomy" id="2607656"/>
    <lineage>
        <taxon>Bacteria</taxon>
        <taxon>Pseudomonadati</taxon>
        <taxon>Bacteroidota</taxon>
        <taxon>Cytophagia</taxon>
        <taxon>Cytophagales</taxon>
        <taxon>Hymenobacteraceae</taxon>
        <taxon>Hymenobacter</taxon>
    </lineage>
</organism>
<dbReference type="Gene3D" id="2.40.160.20">
    <property type="match status" value="1"/>
</dbReference>
<evidence type="ECO:0000313" key="1">
    <source>
        <dbReference type="EMBL" id="KAA9332406.1"/>
    </source>
</evidence>
<dbReference type="EMBL" id="VTWU01000004">
    <property type="protein sequence ID" value="KAA9332406.1"/>
    <property type="molecule type" value="Genomic_DNA"/>
</dbReference>
<accession>A0A7L4ZW47</accession>